<dbReference type="EMBL" id="JAPDMQ010000102">
    <property type="protein sequence ID" value="KAK0535118.1"/>
    <property type="molecule type" value="Genomic_DNA"/>
</dbReference>
<evidence type="ECO:0000256" key="3">
    <source>
        <dbReference type="ARBA" id="ARBA00016460"/>
    </source>
</evidence>
<dbReference type="Pfam" id="PF01259">
    <property type="entry name" value="SAICAR_synt"/>
    <property type="match status" value="2"/>
</dbReference>
<accession>A0AAN6GDQ3</accession>
<feature type="domain" description="SAICAR synthetase/ADE2 N-terminal" evidence="9">
    <location>
        <begin position="255"/>
        <end position="299"/>
    </location>
</feature>
<dbReference type="AlphaFoldDB" id="A0AAN6GDQ3"/>
<dbReference type="EC" id="6.3.2.6" evidence="2"/>
<organism evidence="10 11">
    <name type="scientific">Tilletia horrida</name>
    <dbReference type="NCBI Taxonomy" id="155126"/>
    <lineage>
        <taxon>Eukaryota</taxon>
        <taxon>Fungi</taxon>
        <taxon>Dikarya</taxon>
        <taxon>Basidiomycota</taxon>
        <taxon>Ustilaginomycotina</taxon>
        <taxon>Exobasidiomycetes</taxon>
        <taxon>Tilletiales</taxon>
        <taxon>Tilletiaceae</taxon>
        <taxon>Tilletia</taxon>
    </lineage>
</organism>
<evidence type="ECO:0000313" key="11">
    <source>
        <dbReference type="Proteomes" id="UP001176521"/>
    </source>
</evidence>
<evidence type="ECO:0000256" key="1">
    <source>
        <dbReference type="ARBA" id="ARBA00004672"/>
    </source>
</evidence>
<keyword evidence="6" id="KW-0658">Purine biosynthesis</keyword>
<dbReference type="SUPFAM" id="SSF56104">
    <property type="entry name" value="SAICAR synthase-like"/>
    <property type="match status" value="1"/>
</dbReference>
<dbReference type="Gene3D" id="3.30.470.20">
    <property type="entry name" value="ATP-grasp fold, B domain"/>
    <property type="match status" value="1"/>
</dbReference>
<dbReference type="Proteomes" id="UP001176521">
    <property type="component" value="Unassembled WGS sequence"/>
</dbReference>
<evidence type="ECO:0000256" key="2">
    <source>
        <dbReference type="ARBA" id="ARBA00012217"/>
    </source>
</evidence>
<reference evidence="10" key="1">
    <citation type="journal article" date="2023" name="PhytoFront">
        <title>Draft Genome Resources of Seven Strains of Tilletia horrida, Causal Agent of Kernel Smut of Rice.</title>
        <authorList>
            <person name="Khanal S."/>
            <person name="Antony Babu S."/>
            <person name="Zhou X.G."/>
        </authorList>
    </citation>
    <scope>NUCLEOTIDE SEQUENCE</scope>
    <source>
        <strain evidence="10">TX3</strain>
    </source>
</reference>
<name>A0AAN6GDQ3_9BASI</name>
<evidence type="ECO:0000313" key="10">
    <source>
        <dbReference type="EMBL" id="KAK0535118.1"/>
    </source>
</evidence>
<comment type="pathway">
    <text evidence="1">Purine metabolism; IMP biosynthesis via de novo pathway; 5-amino-1-(5-phospho-D-ribosyl)imidazole-4-carboxamide from 5-amino-1-(5-phospho-D-ribosyl)imidazole-4-carboxylate: step 1/2.</text>
</comment>
<dbReference type="InterPro" id="IPR018236">
    <property type="entry name" value="SAICAR_synthetase_CS"/>
</dbReference>
<keyword evidence="4 10" id="KW-0436">Ligase</keyword>
<feature type="domain" description="SAICAR synthetase/ADE2 N-terminal" evidence="9">
    <location>
        <begin position="15"/>
        <end position="231"/>
    </location>
</feature>
<dbReference type="NCBIfam" id="NF010568">
    <property type="entry name" value="PRK13961.1"/>
    <property type="match status" value="1"/>
</dbReference>
<evidence type="ECO:0000256" key="6">
    <source>
        <dbReference type="ARBA" id="ARBA00022755"/>
    </source>
</evidence>
<dbReference type="InterPro" id="IPR028923">
    <property type="entry name" value="SAICAR_synt/ADE2_N"/>
</dbReference>
<comment type="caution">
    <text evidence="10">The sequence shown here is derived from an EMBL/GenBank/DDBJ whole genome shotgun (WGS) entry which is preliminary data.</text>
</comment>
<dbReference type="GO" id="GO:0005737">
    <property type="term" value="C:cytoplasm"/>
    <property type="evidence" value="ECO:0007669"/>
    <property type="project" value="TreeGrafter"/>
</dbReference>
<evidence type="ECO:0000256" key="7">
    <source>
        <dbReference type="ARBA" id="ARBA00022840"/>
    </source>
</evidence>
<dbReference type="PANTHER" id="PTHR43700:SF1">
    <property type="entry name" value="PHOSPHORIBOSYLAMINOIMIDAZOLE-SUCCINOCARBOXAMIDE SYNTHASE"/>
    <property type="match status" value="1"/>
</dbReference>
<sequence>MAAALTTTSLPLPLVARGKVRDLYDAAEQQDGSSGGGALLFVATDRISAFDIILASGIPSKGRLLHALSTFWFDLLTPAILPSHILASSPDAFPTALKAKLDAAALEQLEGRTMLVRKARVVPIEAIVRGYLTGSGWAEYKRAGTVHGIKLADGIQESQEIPNGPIFTPSTKAEQGEHDENIHPDKMVELIGEPLAKAVSDAAIALYSRAAQHAASRGIIIADTKFEFGLVAEPLPTHPAGAAKISSSGSLGSFEGYLILVDEVLTPDSSRFWSAADYAIGRGQASYDKQYVRDWLKSQGLDKLAYDPAKAEEAKNVVLPDDIIKKTEERYREAYRLITGKDFV</sequence>
<protein>
    <recommendedName>
        <fullName evidence="3">Phosphoribosylaminoimidazole-succinocarboxamide synthase</fullName>
        <ecNumber evidence="2">6.3.2.6</ecNumber>
    </recommendedName>
    <alternativeName>
        <fullName evidence="8">SAICAR synthetase</fullName>
    </alternativeName>
</protein>
<evidence type="ECO:0000256" key="5">
    <source>
        <dbReference type="ARBA" id="ARBA00022741"/>
    </source>
</evidence>
<evidence type="ECO:0000256" key="8">
    <source>
        <dbReference type="ARBA" id="ARBA00030409"/>
    </source>
</evidence>
<keyword evidence="11" id="KW-1185">Reference proteome</keyword>
<dbReference type="GO" id="GO:0005524">
    <property type="term" value="F:ATP binding"/>
    <property type="evidence" value="ECO:0007669"/>
    <property type="project" value="UniProtKB-KW"/>
</dbReference>
<dbReference type="HAMAP" id="MF_00137">
    <property type="entry name" value="SAICAR_synth"/>
    <property type="match status" value="1"/>
</dbReference>
<dbReference type="GO" id="GO:0006189">
    <property type="term" value="P:'de novo' IMP biosynthetic process"/>
    <property type="evidence" value="ECO:0007669"/>
    <property type="project" value="TreeGrafter"/>
</dbReference>
<keyword evidence="7" id="KW-0067">ATP-binding</keyword>
<evidence type="ECO:0000256" key="4">
    <source>
        <dbReference type="ARBA" id="ARBA00022598"/>
    </source>
</evidence>
<dbReference type="CDD" id="cd01414">
    <property type="entry name" value="SAICAR_synt_Sc"/>
    <property type="match status" value="1"/>
</dbReference>
<dbReference type="PROSITE" id="PS01058">
    <property type="entry name" value="SAICAR_SYNTHETASE_2"/>
    <property type="match status" value="1"/>
</dbReference>
<keyword evidence="5" id="KW-0547">Nucleotide-binding</keyword>
<dbReference type="GO" id="GO:0004639">
    <property type="term" value="F:phosphoribosylaminoimidazolesuccinocarboxamide synthase activity"/>
    <property type="evidence" value="ECO:0007669"/>
    <property type="project" value="UniProtKB-EC"/>
</dbReference>
<dbReference type="PANTHER" id="PTHR43700">
    <property type="entry name" value="PHOSPHORIBOSYLAMINOIMIDAZOLE-SUCCINOCARBOXAMIDE SYNTHASE"/>
    <property type="match status" value="1"/>
</dbReference>
<gene>
    <name evidence="10" type="primary">ADE1</name>
    <name evidence="10" type="ORF">OC842_002420</name>
</gene>
<evidence type="ECO:0000259" key="9">
    <source>
        <dbReference type="Pfam" id="PF01259"/>
    </source>
</evidence>
<proteinExistence type="inferred from homology"/>
<dbReference type="PROSITE" id="PS01057">
    <property type="entry name" value="SAICAR_SYNTHETASE_1"/>
    <property type="match status" value="1"/>
</dbReference>
<dbReference type="Gene3D" id="3.30.200.20">
    <property type="entry name" value="Phosphorylase Kinase, domain 1"/>
    <property type="match status" value="1"/>
</dbReference>